<organism evidence="3 4">
    <name type="scientific">Kribbella pittospori</name>
    <dbReference type="NCBI Taxonomy" id="722689"/>
    <lineage>
        <taxon>Bacteria</taxon>
        <taxon>Bacillati</taxon>
        <taxon>Actinomycetota</taxon>
        <taxon>Actinomycetes</taxon>
        <taxon>Propionibacteriales</taxon>
        <taxon>Kribbellaceae</taxon>
        <taxon>Kribbella</taxon>
    </lineage>
</organism>
<dbReference type="OrthoDB" id="148799at2"/>
<dbReference type="Pfam" id="PF01841">
    <property type="entry name" value="Transglut_core"/>
    <property type="match status" value="1"/>
</dbReference>
<dbReference type="InterPro" id="IPR002931">
    <property type="entry name" value="Transglutaminase-like"/>
</dbReference>
<feature type="region of interest" description="Disordered" evidence="1">
    <location>
        <begin position="263"/>
        <end position="290"/>
    </location>
</feature>
<evidence type="ECO:0000256" key="1">
    <source>
        <dbReference type="SAM" id="MobiDB-lite"/>
    </source>
</evidence>
<comment type="caution">
    <text evidence="3">The sequence shown here is derived from an EMBL/GenBank/DDBJ whole genome shotgun (WGS) entry which is preliminary data.</text>
</comment>
<sequence>MTTLDRLARHSAFSDPGRHGRLLRELSGIEEICRAVNNLVLHYRAEAHLLRDDRRGEINSRWVQTILDLDQARHSGPLLDPRPPGDRVAGCCRDDALLAVAALREQETPARTRVGFTGYFAPDFRGDHVVAEWWNGARWQRFDPELEPGSRSFDVRDLPTGEGALFETAAEVWTGYRSGRLDPAGYGVAPGSELSGPGFIRTYVVMEVLHRYGHEALLWDEVGTGITDSDADEVARLLLAADAGDLAAEDHLVQRFRSDPKLRPGTSVTQLSPYGDPPVTIQLTPRPGRE</sequence>
<gene>
    <name evidence="3" type="ORF">E0H73_00540</name>
</gene>
<evidence type="ECO:0000313" key="4">
    <source>
        <dbReference type="Proteomes" id="UP000291144"/>
    </source>
</evidence>
<dbReference type="RefSeq" id="WP_131349860.1">
    <property type="nucleotide sequence ID" value="NZ_SJKB01000001.1"/>
</dbReference>
<evidence type="ECO:0000313" key="3">
    <source>
        <dbReference type="EMBL" id="TCC65470.1"/>
    </source>
</evidence>
<name>A0A4R0KXU4_9ACTN</name>
<dbReference type="Proteomes" id="UP000291144">
    <property type="component" value="Unassembled WGS sequence"/>
</dbReference>
<dbReference type="Gene3D" id="3.10.620.30">
    <property type="match status" value="1"/>
</dbReference>
<keyword evidence="4" id="KW-1185">Reference proteome</keyword>
<evidence type="ECO:0000259" key="2">
    <source>
        <dbReference type="Pfam" id="PF01841"/>
    </source>
</evidence>
<protein>
    <submittedName>
        <fullName evidence="3">Transglutaminase domain-containing protein</fullName>
    </submittedName>
</protein>
<accession>A0A4R0KXU4</accession>
<dbReference type="InterPro" id="IPR038765">
    <property type="entry name" value="Papain-like_cys_pep_sf"/>
</dbReference>
<feature type="domain" description="Transglutaminase-like" evidence="2">
    <location>
        <begin position="89"/>
        <end position="144"/>
    </location>
</feature>
<reference evidence="3 4" key="1">
    <citation type="submission" date="2019-02" db="EMBL/GenBank/DDBJ databases">
        <title>Kribbella capetownensis sp. nov. and Kribbella speibonae sp. nov., isolated from soil.</title>
        <authorList>
            <person name="Curtis S.M."/>
            <person name="Norton I."/>
            <person name="Everest G.J."/>
            <person name="Meyers P.R."/>
        </authorList>
    </citation>
    <scope>NUCLEOTIDE SEQUENCE [LARGE SCALE GENOMIC DNA]</scope>
    <source>
        <strain evidence="3 4">NRRL B-24813</strain>
    </source>
</reference>
<dbReference type="EMBL" id="SJKB01000001">
    <property type="protein sequence ID" value="TCC65470.1"/>
    <property type="molecule type" value="Genomic_DNA"/>
</dbReference>
<proteinExistence type="predicted"/>
<dbReference type="AlphaFoldDB" id="A0A4R0KXU4"/>
<dbReference type="SUPFAM" id="SSF54001">
    <property type="entry name" value="Cysteine proteinases"/>
    <property type="match status" value="1"/>
</dbReference>